<organism evidence="11 12">
    <name type="scientific">Roseospira navarrensis</name>
    <dbReference type="NCBI Taxonomy" id="140058"/>
    <lineage>
        <taxon>Bacteria</taxon>
        <taxon>Pseudomonadati</taxon>
        <taxon>Pseudomonadota</taxon>
        <taxon>Alphaproteobacteria</taxon>
        <taxon>Rhodospirillales</taxon>
        <taxon>Rhodospirillaceae</taxon>
        <taxon>Roseospira</taxon>
    </lineage>
</organism>
<evidence type="ECO:0000313" key="11">
    <source>
        <dbReference type="EMBL" id="MQX38326.1"/>
    </source>
</evidence>
<dbReference type="RefSeq" id="WP_153346685.1">
    <property type="nucleotide sequence ID" value="NZ_WIVE01000089.1"/>
</dbReference>
<dbReference type="AlphaFoldDB" id="A0A7X1ZIQ1"/>
<dbReference type="Gene3D" id="1.10.760.10">
    <property type="entry name" value="Cytochrome c-like domain"/>
    <property type="match status" value="1"/>
</dbReference>
<dbReference type="GO" id="GO:0020037">
    <property type="term" value="F:heme binding"/>
    <property type="evidence" value="ECO:0007669"/>
    <property type="project" value="InterPro"/>
</dbReference>
<dbReference type="GO" id="GO:0009055">
    <property type="term" value="F:electron transfer activity"/>
    <property type="evidence" value="ECO:0007669"/>
    <property type="project" value="InterPro"/>
</dbReference>
<dbReference type="InterPro" id="IPR002327">
    <property type="entry name" value="Cyt_c_1A/1B"/>
</dbReference>
<evidence type="ECO:0000256" key="5">
    <source>
        <dbReference type="ARBA" id="ARBA00022723"/>
    </source>
</evidence>
<evidence type="ECO:0000256" key="2">
    <source>
        <dbReference type="ARBA" id="ARBA00022448"/>
    </source>
</evidence>
<keyword evidence="3" id="KW-0602">Photosynthesis</keyword>
<proteinExistence type="predicted"/>
<name>A0A7X1ZIQ1_9PROT</name>
<evidence type="ECO:0000259" key="10">
    <source>
        <dbReference type="PROSITE" id="PS51007"/>
    </source>
</evidence>
<evidence type="ECO:0000256" key="9">
    <source>
        <dbReference type="SAM" id="SignalP"/>
    </source>
</evidence>
<keyword evidence="4 8" id="KW-0349">Heme</keyword>
<evidence type="ECO:0000256" key="1">
    <source>
        <dbReference type="ARBA" id="ARBA00003590"/>
    </source>
</evidence>
<dbReference type="OrthoDB" id="9805828at2"/>
<keyword evidence="6" id="KW-0249">Electron transport</keyword>
<keyword evidence="12" id="KW-1185">Reference proteome</keyword>
<dbReference type="GO" id="GO:0015979">
    <property type="term" value="P:photosynthesis"/>
    <property type="evidence" value="ECO:0007669"/>
    <property type="project" value="UniProtKB-KW"/>
</dbReference>
<dbReference type="InterPro" id="IPR009056">
    <property type="entry name" value="Cyt_c-like_dom"/>
</dbReference>
<accession>A0A7X1ZIQ1</accession>
<feature type="chain" id="PRO_5031214149" evidence="9">
    <location>
        <begin position="25"/>
        <end position="136"/>
    </location>
</feature>
<evidence type="ECO:0000313" key="12">
    <source>
        <dbReference type="Proteomes" id="UP000434582"/>
    </source>
</evidence>
<evidence type="ECO:0000256" key="6">
    <source>
        <dbReference type="ARBA" id="ARBA00022982"/>
    </source>
</evidence>
<dbReference type="PRINTS" id="PR00604">
    <property type="entry name" value="CYTCHRMECIAB"/>
</dbReference>
<dbReference type="PROSITE" id="PS51007">
    <property type="entry name" value="CYTC"/>
    <property type="match status" value="1"/>
</dbReference>
<evidence type="ECO:0000256" key="4">
    <source>
        <dbReference type="ARBA" id="ARBA00022617"/>
    </source>
</evidence>
<comment type="function">
    <text evidence="1">Cytochrome c2 is found mainly in purple, non-sulfur, photosynthetic bacteria where it functions as the electron donor to the oxidized bacteriochlorophyll in the photophosphorylation pathway. However, it may also have a role in the respiratory chain and is found in some non-photosynthetic bacteria.</text>
</comment>
<reference evidence="11 12" key="1">
    <citation type="submission" date="2019-10" db="EMBL/GenBank/DDBJ databases">
        <title>Draft whole-genome sequence of the purple nonsulfur photosynthetic bacterium Roseospira navarrensis DSM 15114.</title>
        <authorList>
            <person name="Kyndt J.A."/>
            <person name="Meyer T.E."/>
        </authorList>
    </citation>
    <scope>NUCLEOTIDE SEQUENCE [LARGE SCALE GENOMIC DNA]</scope>
    <source>
        <strain evidence="11 12">DSM 15114</strain>
    </source>
</reference>
<dbReference type="SUPFAM" id="SSF46626">
    <property type="entry name" value="Cytochrome c"/>
    <property type="match status" value="1"/>
</dbReference>
<feature type="signal peptide" evidence="9">
    <location>
        <begin position="1"/>
        <end position="24"/>
    </location>
</feature>
<evidence type="ECO:0000256" key="7">
    <source>
        <dbReference type="ARBA" id="ARBA00023004"/>
    </source>
</evidence>
<dbReference type="EMBL" id="WIVE01000089">
    <property type="protein sequence ID" value="MQX38326.1"/>
    <property type="molecule type" value="Genomic_DNA"/>
</dbReference>
<gene>
    <name evidence="11" type="ORF">GHC57_17555</name>
</gene>
<sequence>MLRTLIAATGIALTMGVSTNVALAEGDPANGEKWANRVCKACHTFDKGGKHMVGPNLWGIVGSTPGTIEGFDRYQAVPMFVENGIETWTEENLTEYVADPDGFREEYAGGSESAMVVSLPPKFAPDVAAYLATLQD</sequence>
<evidence type="ECO:0000256" key="3">
    <source>
        <dbReference type="ARBA" id="ARBA00022531"/>
    </source>
</evidence>
<comment type="caution">
    <text evidence="11">The sequence shown here is derived from an EMBL/GenBank/DDBJ whole genome shotgun (WGS) entry which is preliminary data.</text>
</comment>
<protein>
    <submittedName>
        <fullName evidence="11">C-type cytochrome</fullName>
    </submittedName>
</protein>
<keyword evidence="2" id="KW-0813">Transport</keyword>
<evidence type="ECO:0000256" key="8">
    <source>
        <dbReference type="PROSITE-ProRule" id="PRU00433"/>
    </source>
</evidence>
<dbReference type="GO" id="GO:0046872">
    <property type="term" value="F:metal ion binding"/>
    <property type="evidence" value="ECO:0007669"/>
    <property type="project" value="UniProtKB-KW"/>
</dbReference>
<dbReference type="PANTHER" id="PTHR11961">
    <property type="entry name" value="CYTOCHROME C"/>
    <property type="match status" value="1"/>
</dbReference>
<keyword evidence="7 8" id="KW-0408">Iron</keyword>
<dbReference type="InterPro" id="IPR036909">
    <property type="entry name" value="Cyt_c-like_dom_sf"/>
</dbReference>
<keyword evidence="5 8" id="KW-0479">Metal-binding</keyword>
<keyword evidence="9" id="KW-0732">Signal</keyword>
<dbReference type="Proteomes" id="UP000434582">
    <property type="component" value="Unassembled WGS sequence"/>
</dbReference>
<feature type="domain" description="Cytochrome c" evidence="10">
    <location>
        <begin position="26"/>
        <end position="135"/>
    </location>
</feature>